<dbReference type="PANTHER" id="PTHR12526:SF630">
    <property type="entry name" value="GLYCOSYLTRANSFERASE"/>
    <property type="match status" value="1"/>
</dbReference>
<dbReference type="InterPro" id="IPR001296">
    <property type="entry name" value="Glyco_trans_1"/>
</dbReference>
<dbReference type="EMBL" id="LJCS01000055">
    <property type="protein sequence ID" value="KOY60970.1"/>
    <property type="molecule type" value="Genomic_DNA"/>
</dbReference>
<dbReference type="Gene3D" id="3.40.50.2000">
    <property type="entry name" value="Glycogen Phosphorylase B"/>
    <property type="match status" value="2"/>
</dbReference>
<name>A0ABR5K8Q2_9GAMM</name>
<accession>A0ABR5K8Q2</accession>
<feature type="domain" description="Glycosyl transferase family 1" evidence="1">
    <location>
        <begin position="178"/>
        <end position="298"/>
    </location>
</feature>
<dbReference type="Pfam" id="PF00534">
    <property type="entry name" value="Glycos_transf_1"/>
    <property type="match status" value="1"/>
</dbReference>
<evidence type="ECO:0000259" key="1">
    <source>
        <dbReference type="Pfam" id="PF00534"/>
    </source>
</evidence>
<dbReference type="PANTHER" id="PTHR12526">
    <property type="entry name" value="GLYCOSYLTRANSFERASE"/>
    <property type="match status" value="1"/>
</dbReference>
<gene>
    <name evidence="2" type="ORF">AM629_16300</name>
</gene>
<comment type="caution">
    <text evidence="2">The sequence shown here is derived from an EMBL/GenBank/DDBJ whole genome shotgun (WGS) entry which is preliminary data.</text>
</comment>
<reference evidence="2 3" key="1">
    <citation type="submission" date="2015-09" db="EMBL/GenBank/DDBJ databases">
        <title>Draft genome sequence and assembly of Photorhabdus sp. VMG, a bacterial symbiont associated with Heterorhabditis zealandica.</title>
        <authorList>
            <person name="Naidoo S."/>
            <person name="Featherston J."/>
            <person name="Mothupi B."/>
            <person name="Gray V.M."/>
        </authorList>
    </citation>
    <scope>NUCLEOTIDE SEQUENCE [LARGE SCALE GENOMIC DNA]</scope>
    <source>
        <strain evidence="2 3">VMG</strain>
    </source>
</reference>
<proteinExistence type="predicted"/>
<sequence length="390" mass="44339">MKLLHLINLQGFGGAERIFIQYLKHSSNENIIICTSNDINSNIAPEIEGEKIIYANRVFNGLKIKYPTLLRKLILKLKIEKTKADLIIIWDFIPKISKKHKKCKILYYDHGCSWRYPMDSRTLNFFSMIDGCIAASKASDRVMNLRFKLNCPVNIVINRLEKQHVSTTTNIIKNLNSPVILGTASRLVSSKGISVSILMLHELIKRGHSVMLHIAGDGKLKKELKRLVNDLQLNNHVVFLGYQSDMSSFFNKIDIYLSTSVSESFGLSCIEALSYNVPVIFPIVDGQPEAVKDGFCGIGLIPQVSLREHKALTDIDIDFPHKVYDPINDSLVEPKLVSHIDCANAVESLINNSSFYSQLSKNAQRYSKINFDYHKFKDEFEEVLLKYVKK</sequence>
<keyword evidence="3" id="KW-1185">Reference proteome</keyword>
<protein>
    <recommendedName>
        <fullName evidence="1">Glycosyl transferase family 1 domain-containing protein</fullName>
    </recommendedName>
</protein>
<dbReference type="SUPFAM" id="SSF53756">
    <property type="entry name" value="UDP-Glycosyltransferase/glycogen phosphorylase"/>
    <property type="match status" value="1"/>
</dbReference>
<evidence type="ECO:0000313" key="3">
    <source>
        <dbReference type="Proteomes" id="UP000037727"/>
    </source>
</evidence>
<organism evidence="2 3">
    <name type="scientific">Photorhabdus heterorhabditis</name>
    <dbReference type="NCBI Taxonomy" id="880156"/>
    <lineage>
        <taxon>Bacteria</taxon>
        <taxon>Pseudomonadati</taxon>
        <taxon>Pseudomonadota</taxon>
        <taxon>Gammaproteobacteria</taxon>
        <taxon>Enterobacterales</taxon>
        <taxon>Morganellaceae</taxon>
        <taxon>Photorhabdus</taxon>
    </lineage>
</organism>
<dbReference type="RefSeq" id="WP_054480306.1">
    <property type="nucleotide sequence ID" value="NZ_CAWMRL010000055.1"/>
</dbReference>
<dbReference type="Proteomes" id="UP000037727">
    <property type="component" value="Unassembled WGS sequence"/>
</dbReference>
<evidence type="ECO:0000313" key="2">
    <source>
        <dbReference type="EMBL" id="KOY60970.1"/>
    </source>
</evidence>